<keyword evidence="1" id="KW-0560">Oxidoreductase</keyword>
<proteinExistence type="predicted"/>
<organism evidence="3 4">
    <name type="scientific">Aspergillus chevalieri</name>
    <name type="common">Eurotium chevalieri</name>
    <dbReference type="NCBI Taxonomy" id="182096"/>
    <lineage>
        <taxon>Eukaryota</taxon>
        <taxon>Fungi</taxon>
        <taxon>Dikarya</taxon>
        <taxon>Ascomycota</taxon>
        <taxon>Pezizomycotina</taxon>
        <taxon>Eurotiomycetes</taxon>
        <taxon>Eurotiomycetidae</taxon>
        <taxon>Eurotiales</taxon>
        <taxon>Aspergillaceae</taxon>
        <taxon>Aspergillus</taxon>
        <taxon>Aspergillus subgen. Aspergillus</taxon>
    </lineage>
</organism>
<dbReference type="GeneID" id="66984827"/>
<gene>
    <name evidence="3" type="ORF">ACHE_60355A</name>
</gene>
<evidence type="ECO:0000256" key="1">
    <source>
        <dbReference type="ARBA" id="ARBA00023002"/>
    </source>
</evidence>
<dbReference type="Gene3D" id="3.60.130.10">
    <property type="entry name" value="Clavaminate synthase-like"/>
    <property type="match status" value="1"/>
</dbReference>
<evidence type="ECO:0000313" key="4">
    <source>
        <dbReference type="Proteomes" id="UP000637239"/>
    </source>
</evidence>
<reference evidence="3" key="1">
    <citation type="submission" date="2021-01" db="EMBL/GenBank/DDBJ databases">
        <authorList>
            <consortium name="Aspergillus chevalieri M1 genome sequencing consortium"/>
            <person name="Kazuki M."/>
            <person name="Futagami T."/>
        </authorList>
    </citation>
    <scope>NUCLEOTIDE SEQUENCE</scope>
    <source>
        <strain evidence="3">M1</strain>
    </source>
</reference>
<reference evidence="3" key="2">
    <citation type="submission" date="2021-02" db="EMBL/GenBank/DDBJ databases">
        <title>Aspergillus chevalieri M1 genome sequence.</title>
        <authorList>
            <person name="Kadooka C."/>
            <person name="Mori K."/>
            <person name="Futagami T."/>
        </authorList>
    </citation>
    <scope>NUCLEOTIDE SEQUENCE</scope>
    <source>
        <strain evidence="3">M1</strain>
    </source>
</reference>
<sequence length="301" mass="34450">MQRLVRSLYTSSSWAARSVNIPIRDQRISDIVPLINVSYPECASQAEHLSIIHKALKDKGVLQLHLGFADDNSHFLQTLLSNLNEHHNHGLPITHSAERGWFWDVRPTPESFQSHGHQARSETMQEFDWHTDCNYEESPPRYFALQVLQPDRYGGGTLSVLKVDRLLRLLSPSAQEGLSSHDYRITVPPEFIKEVGQKYIRGNLLAVYPGCSQLRFRDDITEPLTDNAARSLEEFKDVLSGNRVEEQTLNLTPQSLPRGSIIMMDNRRWLHARNEVKDPLRHLRRVRWDATPFGPAGLSCT</sequence>
<dbReference type="KEGG" id="ache:ACHE_60355A"/>
<dbReference type="Pfam" id="PF02668">
    <property type="entry name" value="TauD"/>
    <property type="match status" value="1"/>
</dbReference>
<feature type="domain" description="TauD/TfdA-like" evidence="2">
    <location>
        <begin position="39"/>
        <end position="286"/>
    </location>
</feature>
<keyword evidence="4" id="KW-1185">Reference proteome</keyword>
<dbReference type="AlphaFoldDB" id="A0A7R7ZR99"/>
<accession>A0A7R7ZR99</accession>
<evidence type="ECO:0000313" key="3">
    <source>
        <dbReference type="EMBL" id="BCR90469.1"/>
    </source>
</evidence>
<protein>
    <recommendedName>
        <fullName evidence="2">TauD/TfdA-like domain-containing protein</fullName>
    </recommendedName>
</protein>
<dbReference type="RefSeq" id="XP_043138991.1">
    <property type="nucleotide sequence ID" value="XM_043281521.1"/>
</dbReference>
<dbReference type="GO" id="GO:0016491">
    <property type="term" value="F:oxidoreductase activity"/>
    <property type="evidence" value="ECO:0007669"/>
    <property type="project" value="UniProtKB-KW"/>
</dbReference>
<dbReference type="Proteomes" id="UP000637239">
    <property type="component" value="Chromosome 6"/>
</dbReference>
<name>A0A7R7ZR99_ASPCH</name>
<evidence type="ECO:0000259" key="2">
    <source>
        <dbReference type="Pfam" id="PF02668"/>
    </source>
</evidence>
<dbReference type="InterPro" id="IPR003819">
    <property type="entry name" value="TauD/TfdA-like"/>
</dbReference>
<dbReference type="SUPFAM" id="SSF51197">
    <property type="entry name" value="Clavaminate synthase-like"/>
    <property type="match status" value="1"/>
</dbReference>
<dbReference type="EMBL" id="AP024421">
    <property type="protein sequence ID" value="BCR90469.1"/>
    <property type="molecule type" value="Genomic_DNA"/>
</dbReference>
<dbReference type="InterPro" id="IPR042098">
    <property type="entry name" value="TauD-like_sf"/>
</dbReference>